<reference evidence="5 6" key="1">
    <citation type="submission" date="2021-04" db="EMBL/GenBank/DDBJ databases">
        <title>Chitinophaga sp. nov., isolated from the rhizosphere soil.</title>
        <authorList>
            <person name="He S."/>
        </authorList>
    </citation>
    <scope>NUCLEOTIDE SEQUENCE [LARGE SCALE GENOMIC DNA]</scope>
    <source>
        <strain evidence="5 6">2R12</strain>
    </source>
</reference>
<comment type="caution">
    <text evidence="5">The sequence shown here is derived from an EMBL/GenBank/DDBJ whole genome shotgun (WGS) entry which is preliminary data.</text>
</comment>
<dbReference type="PANTHER" id="PTHR43280">
    <property type="entry name" value="ARAC-FAMILY TRANSCRIPTIONAL REGULATOR"/>
    <property type="match status" value="1"/>
</dbReference>
<dbReference type="SMART" id="SM00342">
    <property type="entry name" value="HTH_ARAC"/>
    <property type="match status" value="1"/>
</dbReference>
<dbReference type="PRINTS" id="PR00032">
    <property type="entry name" value="HTHARAC"/>
</dbReference>
<sequence>MGFYSDQFHQLNGELYPKEYLTRQLIQARHFMEVHFADNMSLAGFAREACLSKFHFIRLFKTYYGYTPHQHLISVRIREARKLLSANQPVATVCAQCGFESIPSFTALFKRSTGLTPAAFREQAQKSNNR</sequence>
<dbReference type="Proteomes" id="UP000676386">
    <property type="component" value="Unassembled WGS sequence"/>
</dbReference>
<dbReference type="Gene3D" id="1.10.10.60">
    <property type="entry name" value="Homeodomain-like"/>
    <property type="match status" value="2"/>
</dbReference>
<evidence type="ECO:0000313" key="5">
    <source>
        <dbReference type="EMBL" id="MBS0030987.1"/>
    </source>
</evidence>
<evidence type="ECO:0000256" key="1">
    <source>
        <dbReference type="ARBA" id="ARBA00023015"/>
    </source>
</evidence>
<dbReference type="InterPro" id="IPR018062">
    <property type="entry name" value="HTH_AraC-typ_CS"/>
</dbReference>
<dbReference type="InterPro" id="IPR009057">
    <property type="entry name" value="Homeodomain-like_sf"/>
</dbReference>
<gene>
    <name evidence="5" type="ORF">KE626_26915</name>
</gene>
<proteinExistence type="predicted"/>
<dbReference type="PROSITE" id="PS01124">
    <property type="entry name" value="HTH_ARAC_FAMILY_2"/>
    <property type="match status" value="1"/>
</dbReference>
<feature type="domain" description="HTH araC/xylS-type" evidence="4">
    <location>
        <begin position="26"/>
        <end position="123"/>
    </location>
</feature>
<name>A0ABS5J985_9BACT</name>
<dbReference type="InterPro" id="IPR018060">
    <property type="entry name" value="HTH_AraC"/>
</dbReference>
<protein>
    <submittedName>
        <fullName evidence="5">Helix-turn-helix transcriptional regulator</fullName>
    </submittedName>
</protein>
<evidence type="ECO:0000256" key="2">
    <source>
        <dbReference type="ARBA" id="ARBA00023125"/>
    </source>
</evidence>
<dbReference type="Pfam" id="PF12833">
    <property type="entry name" value="HTH_18"/>
    <property type="match status" value="1"/>
</dbReference>
<dbReference type="SUPFAM" id="SSF46689">
    <property type="entry name" value="Homeodomain-like"/>
    <property type="match status" value="2"/>
</dbReference>
<keyword evidence="1" id="KW-0805">Transcription regulation</keyword>
<keyword evidence="2" id="KW-0238">DNA-binding</keyword>
<dbReference type="EMBL" id="JAGTXB010000018">
    <property type="protein sequence ID" value="MBS0030987.1"/>
    <property type="molecule type" value="Genomic_DNA"/>
</dbReference>
<dbReference type="PROSITE" id="PS00041">
    <property type="entry name" value="HTH_ARAC_FAMILY_1"/>
    <property type="match status" value="1"/>
</dbReference>
<accession>A0ABS5J985</accession>
<organism evidence="5 6">
    <name type="scientific">Chitinophaga hostae</name>
    <dbReference type="NCBI Taxonomy" id="2831022"/>
    <lineage>
        <taxon>Bacteria</taxon>
        <taxon>Pseudomonadati</taxon>
        <taxon>Bacteroidota</taxon>
        <taxon>Chitinophagia</taxon>
        <taxon>Chitinophagales</taxon>
        <taxon>Chitinophagaceae</taxon>
        <taxon>Chitinophaga</taxon>
    </lineage>
</organism>
<dbReference type="PANTHER" id="PTHR43280:SF2">
    <property type="entry name" value="HTH-TYPE TRANSCRIPTIONAL REGULATOR EXSA"/>
    <property type="match status" value="1"/>
</dbReference>
<evidence type="ECO:0000259" key="4">
    <source>
        <dbReference type="PROSITE" id="PS01124"/>
    </source>
</evidence>
<dbReference type="InterPro" id="IPR020449">
    <property type="entry name" value="Tscrpt_reg_AraC-type_HTH"/>
</dbReference>
<keyword evidence="6" id="KW-1185">Reference proteome</keyword>
<dbReference type="RefSeq" id="WP_211976124.1">
    <property type="nucleotide sequence ID" value="NZ_CBFHAM010000025.1"/>
</dbReference>
<keyword evidence="3" id="KW-0804">Transcription</keyword>
<evidence type="ECO:0000256" key="3">
    <source>
        <dbReference type="ARBA" id="ARBA00023163"/>
    </source>
</evidence>
<evidence type="ECO:0000313" key="6">
    <source>
        <dbReference type="Proteomes" id="UP000676386"/>
    </source>
</evidence>